<proteinExistence type="predicted"/>
<dbReference type="AlphaFoldDB" id="A0A2P2JW90"/>
<reference evidence="2" key="1">
    <citation type="submission" date="2018-02" db="EMBL/GenBank/DDBJ databases">
        <title>Rhizophora mucronata_Transcriptome.</title>
        <authorList>
            <person name="Meera S.P."/>
            <person name="Sreeshan A."/>
            <person name="Augustine A."/>
        </authorList>
    </citation>
    <scope>NUCLEOTIDE SEQUENCE</scope>
    <source>
        <tissue evidence="2">Leaf</tissue>
    </source>
</reference>
<accession>A0A2P2JW90</accession>
<evidence type="ECO:0000313" key="2">
    <source>
        <dbReference type="EMBL" id="MBW97736.1"/>
    </source>
</evidence>
<evidence type="ECO:0000256" key="1">
    <source>
        <dbReference type="SAM" id="MobiDB-lite"/>
    </source>
</evidence>
<dbReference type="EMBL" id="GGEC01017253">
    <property type="protein sequence ID" value="MBW97736.1"/>
    <property type="molecule type" value="Transcribed_RNA"/>
</dbReference>
<name>A0A2P2JW90_RHIMU</name>
<feature type="region of interest" description="Disordered" evidence="1">
    <location>
        <begin position="1"/>
        <end position="62"/>
    </location>
</feature>
<sequence length="62" mass="7306">MLSADPQQESRMDTYKTYHPQIYQSLQKSQKKKNNDSSLHPYKNNGKSQFSKNLTQQTNPHH</sequence>
<organism evidence="2">
    <name type="scientific">Rhizophora mucronata</name>
    <name type="common">Asiatic mangrove</name>
    <dbReference type="NCBI Taxonomy" id="61149"/>
    <lineage>
        <taxon>Eukaryota</taxon>
        <taxon>Viridiplantae</taxon>
        <taxon>Streptophyta</taxon>
        <taxon>Embryophyta</taxon>
        <taxon>Tracheophyta</taxon>
        <taxon>Spermatophyta</taxon>
        <taxon>Magnoliopsida</taxon>
        <taxon>eudicotyledons</taxon>
        <taxon>Gunneridae</taxon>
        <taxon>Pentapetalae</taxon>
        <taxon>rosids</taxon>
        <taxon>fabids</taxon>
        <taxon>Malpighiales</taxon>
        <taxon>Rhizophoraceae</taxon>
        <taxon>Rhizophora</taxon>
    </lineage>
</organism>
<feature type="compositionally biased region" description="Polar residues" evidence="1">
    <location>
        <begin position="45"/>
        <end position="62"/>
    </location>
</feature>
<protein>
    <submittedName>
        <fullName evidence="2">Uncharacterized protein</fullName>
    </submittedName>
</protein>